<dbReference type="SFLD" id="SFLDG01212">
    <property type="entry name" value="Phytoene_synthase_like"/>
    <property type="match status" value="1"/>
</dbReference>
<dbReference type="Pfam" id="PF00494">
    <property type="entry name" value="SQS_PSY"/>
    <property type="match status" value="1"/>
</dbReference>
<dbReference type="InterPro" id="IPR008949">
    <property type="entry name" value="Isoprenoid_synthase_dom_sf"/>
</dbReference>
<keyword evidence="5" id="KW-0808">Transferase</keyword>
<keyword evidence="7" id="KW-0414">Isoprene biosynthesis</keyword>
<evidence type="ECO:0000256" key="6">
    <source>
        <dbReference type="ARBA" id="ARBA00022746"/>
    </source>
</evidence>
<comment type="pathway">
    <text evidence="2">Carotenoid biosynthesis; phytoene biosynthesis; all-trans-phytoene from geranylgeranyl diphosphate: step 1/1.</text>
</comment>
<proteinExistence type="inferred from homology"/>
<dbReference type="PANTHER" id="PTHR31480">
    <property type="entry name" value="BIFUNCTIONAL LYCOPENE CYCLASE/PHYTOENE SYNTHASE"/>
    <property type="match status" value="1"/>
</dbReference>
<evidence type="ECO:0000256" key="4">
    <source>
        <dbReference type="ARBA" id="ARBA00012396"/>
    </source>
</evidence>
<dbReference type="EC" id="2.5.1.32" evidence="4"/>
<evidence type="ECO:0000313" key="10">
    <source>
        <dbReference type="Proteomes" id="UP001187192"/>
    </source>
</evidence>
<keyword evidence="8" id="KW-1133">Transmembrane helix</keyword>
<keyword evidence="8" id="KW-0472">Membrane</keyword>
<sequence length="372" mass="43260">MSSTFFSVSAAKPCNMRKGNAKYMSQRLFTTRAEVTYMPSPKQSSIPVFPELTKAGISLTDLRIKEAVQKQSRTHKSFPRDNDDHAQRKLHFHPNFLEEAYERCRNICAEYAKTFYLVWCRRTDELVDGPNAAYMSSEVLQRWEERLQDIFDGRPYDMLDAALIDTVSKFPLDIEPFRDMIEGMRMDTRKCRYMNFQELYLYCYYVAGTVGLMSVPIMGISPESLIPVKRVYDSALYLGIGNQLTNILRDVGEDAMRGRVYLPQDELAQFGLSDKDVFSRKVTNRWREFMKEQITRARFYFSLAEEGASQLDNASRWPVWSSLLIYREILDAIEENDYDNFTKRACVGRAKKLLMLPLAYTRSLSTPSMVFH</sequence>
<dbReference type="CDD" id="cd00683">
    <property type="entry name" value="Trans_IPPS_HH"/>
    <property type="match status" value="1"/>
</dbReference>
<dbReference type="GO" id="GO:0004311">
    <property type="term" value="F:geranylgeranyl diphosphate synthase activity"/>
    <property type="evidence" value="ECO:0007669"/>
    <property type="project" value="InterPro"/>
</dbReference>
<dbReference type="PROSITE" id="PS01044">
    <property type="entry name" value="SQUALEN_PHYTOEN_SYN_1"/>
    <property type="match status" value="1"/>
</dbReference>
<reference evidence="9" key="1">
    <citation type="submission" date="2023-07" db="EMBL/GenBank/DDBJ databases">
        <title>draft genome sequence of fig (Ficus carica).</title>
        <authorList>
            <person name="Takahashi T."/>
            <person name="Nishimura K."/>
        </authorList>
    </citation>
    <scope>NUCLEOTIDE SEQUENCE</scope>
</reference>
<dbReference type="InterPro" id="IPR033904">
    <property type="entry name" value="Trans_IPPS_HH"/>
</dbReference>
<protein>
    <recommendedName>
        <fullName evidence="4">15-cis-phytoene synthase</fullName>
        <ecNumber evidence="4">2.5.1.32</ecNumber>
    </recommendedName>
</protein>
<dbReference type="InterPro" id="IPR019845">
    <property type="entry name" value="Squalene/phytoene_synthase_CS"/>
</dbReference>
<dbReference type="FunFam" id="1.10.600.10:FF:000004">
    <property type="entry name" value="Phytoene synthase chloroplastic"/>
    <property type="match status" value="1"/>
</dbReference>
<dbReference type="InterPro" id="IPR002060">
    <property type="entry name" value="Squ/phyt_synthse"/>
</dbReference>
<evidence type="ECO:0000256" key="1">
    <source>
        <dbReference type="ARBA" id="ARBA00001805"/>
    </source>
</evidence>
<evidence type="ECO:0000256" key="8">
    <source>
        <dbReference type="SAM" id="Phobius"/>
    </source>
</evidence>
<evidence type="ECO:0000256" key="3">
    <source>
        <dbReference type="ARBA" id="ARBA00006251"/>
    </source>
</evidence>
<dbReference type="PROSITE" id="PS01045">
    <property type="entry name" value="SQUALEN_PHYTOEN_SYN_2"/>
    <property type="match status" value="1"/>
</dbReference>
<dbReference type="SFLD" id="SFLDG01018">
    <property type="entry name" value="Squalene/Phytoene_Synthase_Lik"/>
    <property type="match status" value="1"/>
</dbReference>
<dbReference type="GO" id="GO:0009536">
    <property type="term" value="C:plastid"/>
    <property type="evidence" value="ECO:0007669"/>
    <property type="project" value="UniProtKB-ARBA"/>
</dbReference>
<accession>A0AA88J8J0</accession>
<dbReference type="GO" id="GO:0046905">
    <property type="term" value="F:15-cis-phytoene synthase activity"/>
    <property type="evidence" value="ECO:0007669"/>
    <property type="project" value="UniProtKB-EC"/>
</dbReference>
<dbReference type="GO" id="GO:0051996">
    <property type="term" value="F:squalene synthase [NAD(P)H] activity"/>
    <property type="evidence" value="ECO:0007669"/>
    <property type="project" value="InterPro"/>
</dbReference>
<evidence type="ECO:0000256" key="5">
    <source>
        <dbReference type="ARBA" id="ARBA00022679"/>
    </source>
</evidence>
<dbReference type="AlphaFoldDB" id="A0AA88J8J0"/>
<keyword evidence="10" id="KW-1185">Reference proteome</keyword>
<dbReference type="Gene3D" id="1.10.600.10">
    <property type="entry name" value="Farnesyl Diphosphate Synthase"/>
    <property type="match status" value="1"/>
</dbReference>
<dbReference type="Proteomes" id="UP001187192">
    <property type="component" value="Unassembled WGS sequence"/>
</dbReference>
<keyword evidence="8" id="KW-0812">Transmembrane</keyword>
<dbReference type="InterPro" id="IPR044843">
    <property type="entry name" value="Trans_IPPS_bact-type"/>
</dbReference>
<dbReference type="SUPFAM" id="SSF48576">
    <property type="entry name" value="Terpenoid synthases"/>
    <property type="match status" value="1"/>
</dbReference>
<evidence type="ECO:0000313" key="9">
    <source>
        <dbReference type="EMBL" id="GMN63846.1"/>
    </source>
</evidence>
<dbReference type="GO" id="GO:0016117">
    <property type="term" value="P:carotenoid biosynthetic process"/>
    <property type="evidence" value="ECO:0007669"/>
    <property type="project" value="UniProtKB-KW"/>
</dbReference>
<name>A0AA88J8J0_FICCA</name>
<dbReference type="EMBL" id="BTGU01000160">
    <property type="protein sequence ID" value="GMN63846.1"/>
    <property type="molecule type" value="Genomic_DNA"/>
</dbReference>
<keyword evidence="6" id="KW-0125">Carotenoid biosynthesis</keyword>
<organism evidence="9 10">
    <name type="scientific">Ficus carica</name>
    <name type="common">Common fig</name>
    <dbReference type="NCBI Taxonomy" id="3494"/>
    <lineage>
        <taxon>Eukaryota</taxon>
        <taxon>Viridiplantae</taxon>
        <taxon>Streptophyta</taxon>
        <taxon>Embryophyta</taxon>
        <taxon>Tracheophyta</taxon>
        <taxon>Spermatophyta</taxon>
        <taxon>Magnoliopsida</taxon>
        <taxon>eudicotyledons</taxon>
        <taxon>Gunneridae</taxon>
        <taxon>Pentapetalae</taxon>
        <taxon>rosids</taxon>
        <taxon>fabids</taxon>
        <taxon>Rosales</taxon>
        <taxon>Moraceae</taxon>
        <taxon>Ficeae</taxon>
        <taxon>Ficus</taxon>
    </lineage>
</organism>
<comment type="catalytic activity">
    <reaction evidence="1">
        <text>2 (2E,6E,10E)-geranylgeranyl diphosphate = 15-cis-phytoene + 2 diphosphate</text>
        <dbReference type="Rhea" id="RHEA:34475"/>
        <dbReference type="ChEBI" id="CHEBI:27787"/>
        <dbReference type="ChEBI" id="CHEBI:33019"/>
        <dbReference type="ChEBI" id="CHEBI:58756"/>
        <dbReference type="EC" id="2.5.1.32"/>
    </reaction>
</comment>
<evidence type="ECO:0000256" key="7">
    <source>
        <dbReference type="ARBA" id="ARBA00023229"/>
    </source>
</evidence>
<feature type="transmembrane region" description="Helical" evidence="8">
    <location>
        <begin position="199"/>
        <end position="220"/>
    </location>
</feature>
<dbReference type="SFLD" id="SFLDS00005">
    <property type="entry name" value="Isoprenoid_Synthase_Type_I"/>
    <property type="match status" value="1"/>
</dbReference>
<evidence type="ECO:0000256" key="2">
    <source>
        <dbReference type="ARBA" id="ARBA00005172"/>
    </source>
</evidence>
<gene>
    <name evidence="9" type="ORF">TIFTF001_032888</name>
</gene>
<comment type="similarity">
    <text evidence="3">Belongs to the phytoene/squalene synthase family.</text>
</comment>
<comment type="caution">
    <text evidence="9">The sequence shown here is derived from an EMBL/GenBank/DDBJ whole genome shotgun (WGS) entry which is preliminary data.</text>
</comment>